<proteinExistence type="predicted"/>
<keyword evidence="2" id="KW-1185">Reference proteome</keyword>
<dbReference type="PANTHER" id="PTHR39596:SF2">
    <property type="entry name" value="HET DOMAIN PROTEIN (AFU_ORTHOLOGUE AFUA_1G17550)-RELATED"/>
    <property type="match status" value="1"/>
</dbReference>
<dbReference type="PANTHER" id="PTHR39596">
    <property type="match status" value="1"/>
</dbReference>
<evidence type="ECO:0000313" key="1">
    <source>
        <dbReference type="EMBL" id="KAK0670960.1"/>
    </source>
</evidence>
<protein>
    <recommendedName>
        <fullName evidence="3">Heterokaryon incompatibility domain-containing protein</fullName>
    </recommendedName>
</protein>
<dbReference type="AlphaFoldDB" id="A0AA39ZHZ8"/>
<dbReference type="EMBL" id="JAULSY010000025">
    <property type="protein sequence ID" value="KAK0670960.1"/>
    <property type="molecule type" value="Genomic_DNA"/>
</dbReference>
<reference evidence="1" key="1">
    <citation type="submission" date="2023-06" db="EMBL/GenBank/DDBJ databases">
        <title>Genome-scale phylogeny and comparative genomics of the fungal order Sordariales.</title>
        <authorList>
            <consortium name="Lawrence Berkeley National Laboratory"/>
            <person name="Hensen N."/>
            <person name="Bonometti L."/>
            <person name="Westerberg I."/>
            <person name="Brannstrom I.O."/>
            <person name="Guillou S."/>
            <person name="Cros-Aarteil S."/>
            <person name="Calhoun S."/>
            <person name="Haridas S."/>
            <person name="Kuo A."/>
            <person name="Mondo S."/>
            <person name="Pangilinan J."/>
            <person name="Riley R."/>
            <person name="Labutti K."/>
            <person name="Andreopoulos B."/>
            <person name="Lipzen A."/>
            <person name="Chen C."/>
            <person name="Yanf M."/>
            <person name="Daum C."/>
            <person name="Ng V."/>
            <person name="Clum A."/>
            <person name="Steindorff A."/>
            <person name="Ohm R."/>
            <person name="Martin F."/>
            <person name="Silar P."/>
            <person name="Natvig D."/>
            <person name="Lalanne C."/>
            <person name="Gautier V."/>
            <person name="Ament-Velasquez S.L."/>
            <person name="Kruys A."/>
            <person name="Hutchinson M.I."/>
            <person name="Powell A.J."/>
            <person name="Barry K."/>
            <person name="Miller A.N."/>
            <person name="Grigoriev I.V."/>
            <person name="Debuchy R."/>
            <person name="Gladieux P."/>
            <person name="Thoren M.H."/>
            <person name="Johannesson H."/>
        </authorList>
    </citation>
    <scope>NUCLEOTIDE SEQUENCE</scope>
    <source>
        <strain evidence="1">CBS 307.81</strain>
    </source>
</reference>
<comment type="caution">
    <text evidence="1">The sequence shown here is derived from an EMBL/GenBank/DDBJ whole genome shotgun (WGS) entry which is preliminary data.</text>
</comment>
<evidence type="ECO:0008006" key="3">
    <source>
        <dbReference type="Google" id="ProtNLM"/>
    </source>
</evidence>
<name>A0AA39ZHZ8_9PEZI</name>
<sequence length="437" mass="47932">MDSSNLIQLHKCGAYPIIEGTGCHQMFFPVELLETALQNGESTAWMCDTPVLSGSGDPYIAITHVWSDGTGMGADNTHTVNACLFQYFAKLGNRLNCNALWWDAISVPKEPKARRLALNNMHENYANAEYTIIHDTYLVNFPWSDDGSPCIAMILSTWFTRGWTALELFMSKKVLVLFKDPAGGCEPLMKDLDDEILAQSPATSSPAHWLATTLIRRLRRPIDNVGDLLAALSTRSTSWVRDRTIISALLAQVPDCDLAAGESIIATQVLGHLGQIPHNCLFHGKPTMRDSGPWSWCPATLHDMPVDTAPDLGDSGDDSLKIKGDGSVEGKWRCRKLDADDVANMKPYGDNLAAAMKIESALGRWEGCLLLRHPRDGQGNLALLVWLTSINLEAGMLECRYIGTVVVASSSTALREGMVHGFSNPMWSVRIGGKVYN</sequence>
<gene>
    <name evidence="1" type="ORF">QBC41DRAFT_316489</name>
</gene>
<evidence type="ECO:0000313" key="2">
    <source>
        <dbReference type="Proteomes" id="UP001174997"/>
    </source>
</evidence>
<accession>A0AA39ZHZ8</accession>
<organism evidence="1 2">
    <name type="scientific">Cercophora samala</name>
    <dbReference type="NCBI Taxonomy" id="330535"/>
    <lineage>
        <taxon>Eukaryota</taxon>
        <taxon>Fungi</taxon>
        <taxon>Dikarya</taxon>
        <taxon>Ascomycota</taxon>
        <taxon>Pezizomycotina</taxon>
        <taxon>Sordariomycetes</taxon>
        <taxon>Sordariomycetidae</taxon>
        <taxon>Sordariales</taxon>
        <taxon>Lasiosphaeriaceae</taxon>
        <taxon>Cercophora</taxon>
    </lineage>
</organism>
<dbReference type="Proteomes" id="UP001174997">
    <property type="component" value="Unassembled WGS sequence"/>
</dbReference>